<reference evidence="1 2" key="1">
    <citation type="submission" date="2013-05" db="EMBL/GenBank/DDBJ databases">
        <title>Genome assembly of Chondromyces apiculatus DSM 436.</title>
        <authorList>
            <person name="Sharma G."/>
            <person name="Khatri I."/>
            <person name="Kaur C."/>
            <person name="Mayilraj S."/>
            <person name="Subramanian S."/>
        </authorList>
    </citation>
    <scope>NUCLEOTIDE SEQUENCE [LARGE SCALE GENOMIC DNA]</scope>
    <source>
        <strain evidence="1 2">DSM 436</strain>
    </source>
</reference>
<dbReference type="AlphaFoldDB" id="A0A017TAS3"/>
<dbReference type="STRING" id="1192034.CAP_2217"/>
<evidence type="ECO:0000313" key="1">
    <source>
        <dbReference type="EMBL" id="EYF06339.1"/>
    </source>
</evidence>
<dbReference type="EMBL" id="ASRX01000017">
    <property type="protein sequence ID" value="EYF06339.1"/>
    <property type="molecule type" value="Genomic_DNA"/>
</dbReference>
<accession>A0A017TAS3</accession>
<protein>
    <submittedName>
        <fullName evidence="1">Uncharacterized protein</fullName>
    </submittedName>
</protein>
<proteinExistence type="predicted"/>
<keyword evidence="2" id="KW-1185">Reference proteome</keyword>
<gene>
    <name evidence="1" type="ORF">CAP_2217</name>
</gene>
<comment type="caution">
    <text evidence="1">The sequence shown here is derived from an EMBL/GenBank/DDBJ whole genome shotgun (WGS) entry which is preliminary data.</text>
</comment>
<evidence type="ECO:0000313" key="2">
    <source>
        <dbReference type="Proteomes" id="UP000019678"/>
    </source>
</evidence>
<name>A0A017TAS3_9BACT</name>
<organism evidence="1 2">
    <name type="scientific">Chondromyces apiculatus DSM 436</name>
    <dbReference type="NCBI Taxonomy" id="1192034"/>
    <lineage>
        <taxon>Bacteria</taxon>
        <taxon>Pseudomonadati</taxon>
        <taxon>Myxococcota</taxon>
        <taxon>Polyangia</taxon>
        <taxon>Polyangiales</taxon>
        <taxon>Polyangiaceae</taxon>
        <taxon>Chondromyces</taxon>
    </lineage>
</organism>
<dbReference type="Proteomes" id="UP000019678">
    <property type="component" value="Unassembled WGS sequence"/>
</dbReference>
<sequence length="53" mass="6066">MTSGGLGARREPRTALRHARLFSTPTTLTGLFLQRFLRGFARLLREEIRDKPP</sequence>